<dbReference type="InterPro" id="IPR043142">
    <property type="entry name" value="PapC-like_C_sf"/>
</dbReference>
<dbReference type="InterPro" id="IPR000015">
    <property type="entry name" value="Fimb_usher"/>
</dbReference>
<evidence type="ECO:0000259" key="1">
    <source>
        <dbReference type="Pfam" id="PF13953"/>
    </source>
</evidence>
<dbReference type="PANTHER" id="PTHR30451">
    <property type="entry name" value="OUTER MEMBRANE USHER PROTEIN"/>
    <property type="match status" value="1"/>
</dbReference>
<dbReference type="Pfam" id="PF00577">
    <property type="entry name" value="Usher"/>
    <property type="match status" value="1"/>
</dbReference>
<dbReference type="PANTHER" id="PTHR30451:SF5">
    <property type="entry name" value="SLR0019 PROTEIN"/>
    <property type="match status" value="1"/>
</dbReference>
<dbReference type="Gene3D" id="2.60.40.2610">
    <property type="entry name" value="Outer membrane usher protein FimD, plug domain"/>
    <property type="match status" value="1"/>
</dbReference>
<dbReference type="Proteomes" id="UP001595713">
    <property type="component" value="Unassembled WGS sequence"/>
</dbReference>
<name>A0ABV7SQC8_9SPHN</name>
<proteinExistence type="predicted"/>
<dbReference type="Pfam" id="PF13953">
    <property type="entry name" value="PapC_C"/>
    <property type="match status" value="1"/>
</dbReference>
<dbReference type="InterPro" id="IPR042186">
    <property type="entry name" value="FimD_plug_dom"/>
</dbReference>
<sequence length="744" mass="77865">MADVQAAVVDALQPAWLAVSMNGVAHGDVLVLRGKGDVFVAVEALRRWGISIDGLPIVDLNHQPHVALAASGLNFTVEESSQTLTLSIPPARLPKSAVRLGHAPNGTMARSGWGGFLNYNLLASRTADGPALSGYFEAGVFSPYGSGTSTFVGQSANRTAPLVRLESSWTVDDPDRLRSLRIGDSIGRGGIGGTPFRFGGVQFGRSFETQPGFVTLPLPSLSGSATLPSVADLYVDNVLTGRHDISPGPFAINDVPVISGSGQVSLVVRDILGQETTVTQSYYTAPTLLRAGLDDYSVEAGFARHNFGTRSFDYGPFFAAGSYRYGISSGVTGEGHIEITGAVQQAGIGADFVVPGAALVKLGAATSQSPDGTGTMVSLGVARNTPRISYGAMAELLSDDYVSYGTSLRSPRRSIMAYIGMPTPFGSLGGSFTSRSYRDSPTLNIASLNTQIRVTRFGSLSLIATKTWGAVAETTAQVMFAMPLGRNTAGTAGIGTNGGRQSATVTVQRNLPIGNGIGYRLGGEVGEIDRLDGELALQTGFGTYTIDGSWSDQTSAAHVSAAGSVGIVDGTVFAARPLTQSFAAVRVGNYPGVGVYADNQLVGRTGSNGMMIIPNLRTFDDNPISIDSDDVPMTAQIRSNQQIVRPPRRAGVRVDFPVLGRRDALLTVRLEDGSVLPTGLQVETASGEETVSGAAGEIYLSMLDDRNRVTVRLPDAACSFDVALPPGNAAQPRLGPFTCVRTMP</sequence>
<reference evidence="3" key="1">
    <citation type="journal article" date="2019" name="Int. J. Syst. Evol. Microbiol.">
        <title>The Global Catalogue of Microorganisms (GCM) 10K type strain sequencing project: providing services to taxonomists for standard genome sequencing and annotation.</title>
        <authorList>
            <consortium name="The Broad Institute Genomics Platform"/>
            <consortium name="The Broad Institute Genome Sequencing Center for Infectious Disease"/>
            <person name="Wu L."/>
            <person name="Ma J."/>
        </authorList>
    </citation>
    <scope>NUCLEOTIDE SEQUENCE [LARGE SCALE GENOMIC DNA]</scope>
    <source>
        <strain evidence="3">KCTC 42739</strain>
    </source>
</reference>
<evidence type="ECO:0000313" key="3">
    <source>
        <dbReference type="Proteomes" id="UP001595713"/>
    </source>
</evidence>
<feature type="domain" description="PapC-like C-terminal" evidence="1">
    <location>
        <begin position="665"/>
        <end position="726"/>
    </location>
</feature>
<comment type="caution">
    <text evidence="2">The sequence shown here is derived from an EMBL/GenBank/DDBJ whole genome shotgun (WGS) entry which is preliminary data.</text>
</comment>
<dbReference type="Gene3D" id="2.60.40.2070">
    <property type="match status" value="1"/>
</dbReference>
<accession>A0ABV7SQC8</accession>
<organism evidence="2 3">
    <name type="scientific">Sphingomonas hylomeconis</name>
    <dbReference type="NCBI Taxonomy" id="1395958"/>
    <lineage>
        <taxon>Bacteria</taxon>
        <taxon>Pseudomonadati</taxon>
        <taxon>Pseudomonadota</taxon>
        <taxon>Alphaproteobacteria</taxon>
        <taxon>Sphingomonadales</taxon>
        <taxon>Sphingomonadaceae</taxon>
        <taxon>Sphingomonas</taxon>
    </lineage>
</organism>
<dbReference type="RefSeq" id="WP_261295154.1">
    <property type="nucleotide sequence ID" value="NZ_JANQBK010000014.1"/>
</dbReference>
<gene>
    <name evidence="2" type="ORF">ACFONA_03290</name>
</gene>
<dbReference type="EMBL" id="JBHRXP010000001">
    <property type="protein sequence ID" value="MFC3579179.1"/>
    <property type="molecule type" value="Genomic_DNA"/>
</dbReference>
<evidence type="ECO:0000313" key="2">
    <source>
        <dbReference type="EMBL" id="MFC3579179.1"/>
    </source>
</evidence>
<protein>
    <submittedName>
        <fullName evidence="2">Fimbria/pilus outer membrane usher protein</fullName>
    </submittedName>
</protein>
<keyword evidence="3" id="KW-1185">Reference proteome</keyword>
<dbReference type="Gene3D" id="2.60.40.3110">
    <property type="match status" value="1"/>
</dbReference>
<dbReference type="InterPro" id="IPR025949">
    <property type="entry name" value="PapC-like_C"/>
</dbReference>